<name>A0AA47HYX1_9GAMM</name>
<evidence type="ECO:0000256" key="1">
    <source>
        <dbReference type="SAM" id="MobiDB-lite"/>
    </source>
</evidence>
<dbReference type="AlphaFoldDB" id="A0AA47HYX1"/>
<evidence type="ECO:0000313" key="3">
    <source>
        <dbReference type="Proteomes" id="UP001164632"/>
    </source>
</evidence>
<sequence length="615" mass="67957">MDRQSHHLLLRAPAPTRQSLSFCDASVRGVSAWLAGLPKANIGETARQLYQALIELNQLRVGSETRLQILELLRPDVHFVCRQLEKHYVNQPIVLAERPRKVAGLCQALQNHLAVGYKLIVVRVVSQPNRDRHQLFSVALQRAVHSLGALLVRSTQLYGPPAPGLWLEMHQLYQLAVEHGVERLLVRDPLAQHGPGLSTEQSYIAALLLGCARCNQMRQQNIIKLAAALEAWSALPLIQAGSLASSLFLLSPTVDGPPRYRSLLPDAQQLHLLGIDTRPLVDLIEEHLRLAPENRQLTKLPAANGLDDDLLRHLSSAWGAISERTFQRTPAQGVLSLCIGMTALHFQLAGQRPFNEVLEQPDASNRAVFKLHNGATDVWASAFDAQSTATELPPDQDHIEFISPTRARATPTPAARANNTDPVPASRPTTSENHPIHQVQLVDHSPGGYCLAWEGEVPGLLQTGELLGLREGDGQSWSIAVVRWIRQVRGGVTQMGVQLIAPQAQPCGLRLLRKVDQGSEYLRALLLPEIGAISQPAMLIAPRLPFQEGHKVLINHNGEEQRAILHRRRGNSGNYNQFEYRSLGQLAPERETSFTGWKAHTSGGDEDFDSLWKSL</sequence>
<organism evidence="2 3">
    <name type="scientific">Stutzerimonas frequens</name>
    <dbReference type="NCBI Taxonomy" id="2968969"/>
    <lineage>
        <taxon>Bacteria</taxon>
        <taxon>Pseudomonadati</taxon>
        <taxon>Pseudomonadota</taxon>
        <taxon>Gammaproteobacteria</taxon>
        <taxon>Pseudomonadales</taxon>
        <taxon>Pseudomonadaceae</taxon>
        <taxon>Stutzerimonas</taxon>
    </lineage>
</organism>
<reference evidence="2" key="1">
    <citation type="submission" date="2022-11" db="EMBL/GenBank/DDBJ databases">
        <title>Genomic of Pseudomonas TF18.</title>
        <authorList>
            <person name="Liu T."/>
        </authorList>
    </citation>
    <scope>NUCLEOTIDE SEQUENCE</scope>
    <source>
        <strain evidence="2">TF18</strain>
    </source>
</reference>
<protein>
    <submittedName>
        <fullName evidence="2">Molecular chaperone</fullName>
    </submittedName>
</protein>
<feature type="compositionally biased region" description="Low complexity" evidence="1">
    <location>
        <begin position="407"/>
        <end position="417"/>
    </location>
</feature>
<evidence type="ECO:0000313" key="2">
    <source>
        <dbReference type="EMBL" id="WAE52151.1"/>
    </source>
</evidence>
<proteinExistence type="predicted"/>
<accession>A0AA47HYX1</accession>
<feature type="region of interest" description="Disordered" evidence="1">
    <location>
        <begin position="407"/>
        <end position="432"/>
    </location>
</feature>
<dbReference type="RefSeq" id="WP_267931318.1">
    <property type="nucleotide sequence ID" value="NZ_CP113257.1"/>
</dbReference>
<gene>
    <name evidence="2" type="ORF">OSV15_21230</name>
</gene>
<dbReference type="EMBL" id="CP113257">
    <property type="protein sequence ID" value="WAE52151.1"/>
    <property type="molecule type" value="Genomic_DNA"/>
</dbReference>
<dbReference type="Proteomes" id="UP001164632">
    <property type="component" value="Chromosome"/>
</dbReference>